<dbReference type="EMBL" id="JAXUIC010000009">
    <property type="protein sequence ID" value="KAK4573241.1"/>
    <property type="molecule type" value="Genomic_DNA"/>
</dbReference>
<organism evidence="2 3">
    <name type="scientific">Quercus rubra</name>
    <name type="common">Northern red oak</name>
    <name type="synonym">Quercus borealis</name>
    <dbReference type="NCBI Taxonomy" id="3512"/>
    <lineage>
        <taxon>Eukaryota</taxon>
        <taxon>Viridiplantae</taxon>
        <taxon>Streptophyta</taxon>
        <taxon>Embryophyta</taxon>
        <taxon>Tracheophyta</taxon>
        <taxon>Spermatophyta</taxon>
        <taxon>Magnoliopsida</taxon>
        <taxon>eudicotyledons</taxon>
        <taxon>Gunneridae</taxon>
        <taxon>Pentapetalae</taxon>
        <taxon>rosids</taxon>
        <taxon>fabids</taxon>
        <taxon>Fagales</taxon>
        <taxon>Fagaceae</taxon>
        <taxon>Quercus</taxon>
    </lineage>
</organism>
<dbReference type="PANTHER" id="PTHR34836">
    <property type="entry name" value="OS06G0188250 PROTEIN"/>
    <property type="match status" value="1"/>
</dbReference>
<evidence type="ECO:0000313" key="3">
    <source>
        <dbReference type="Proteomes" id="UP001324115"/>
    </source>
</evidence>
<gene>
    <name evidence="2" type="ORF">RGQ29_031275</name>
</gene>
<proteinExistence type="predicted"/>
<dbReference type="AlphaFoldDB" id="A0AAN7IJ76"/>
<evidence type="ECO:0000313" key="2">
    <source>
        <dbReference type="EMBL" id="KAK4573241.1"/>
    </source>
</evidence>
<accession>A0AAN7IJ76</accession>
<feature type="chain" id="PRO_5042909672" evidence="1">
    <location>
        <begin position="29"/>
        <end position="111"/>
    </location>
</feature>
<reference evidence="2 3" key="1">
    <citation type="journal article" date="2023" name="G3 (Bethesda)">
        <title>A haplotype-resolved chromosome-scale genome for Quercus rubra L. provides insights into the genetics of adaptive traits for red oak species.</title>
        <authorList>
            <person name="Kapoor B."/>
            <person name="Jenkins J."/>
            <person name="Schmutz J."/>
            <person name="Zhebentyayeva T."/>
            <person name="Kuelheim C."/>
            <person name="Coggeshall M."/>
            <person name="Heim C."/>
            <person name="Lasky J.R."/>
            <person name="Leites L."/>
            <person name="Islam-Faridi N."/>
            <person name="Romero-Severson J."/>
            <person name="DeLeo V.L."/>
            <person name="Lucas S.M."/>
            <person name="Lazic D."/>
            <person name="Gailing O."/>
            <person name="Carlson J."/>
            <person name="Staton M."/>
        </authorList>
    </citation>
    <scope>NUCLEOTIDE SEQUENCE [LARGE SCALE GENOMIC DNA]</scope>
    <source>
        <strain evidence="2">Pseudo-F2</strain>
    </source>
</reference>
<name>A0AAN7IJ76_QUERU</name>
<comment type="caution">
    <text evidence="2">The sequence shown here is derived from an EMBL/GenBank/DDBJ whole genome shotgun (WGS) entry which is preliminary data.</text>
</comment>
<keyword evidence="3" id="KW-1185">Reference proteome</keyword>
<dbReference type="PANTHER" id="PTHR34836:SF1">
    <property type="entry name" value="OS09G0428600 PROTEIN"/>
    <property type="match status" value="1"/>
</dbReference>
<dbReference type="InterPro" id="IPR015683">
    <property type="entry name" value="Ionotropic_Glu_rcpt"/>
</dbReference>
<sequence>MKMPTSRNAFSLFFFFIILSETNFFAKTQNTTIPVNVGVILNDDTWNGKMGFSCINMSLEDFYASNSHYRTRVVLNSRDSKSDVVGAAAAGYLSLSLYLILLCCEFIPDCS</sequence>
<evidence type="ECO:0000256" key="1">
    <source>
        <dbReference type="SAM" id="SignalP"/>
    </source>
</evidence>
<dbReference type="Proteomes" id="UP001324115">
    <property type="component" value="Unassembled WGS sequence"/>
</dbReference>
<feature type="signal peptide" evidence="1">
    <location>
        <begin position="1"/>
        <end position="28"/>
    </location>
</feature>
<protein>
    <submittedName>
        <fullName evidence="2">Uncharacterized protein</fullName>
    </submittedName>
</protein>
<keyword evidence="1" id="KW-0732">Signal</keyword>